<proteinExistence type="predicted"/>
<dbReference type="RefSeq" id="WP_315624120.1">
    <property type="nucleotide sequence ID" value="NZ_JAUHMF010000001.1"/>
</dbReference>
<keyword evidence="2" id="KW-1185">Reference proteome</keyword>
<dbReference type="InterPro" id="IPR036410">
    <property type="entry name" value="HSP_DnaJ_Cys-rich_dom_sf"/>
</dbReference>
<accession>A0ABU3NKT9</accession>
<dbReference type="SUPFAM" id="SSF57938">
    <property type="entry name" value="DnaJ/Hsp40 cysteine-rich domain"/>
    <property type="match status" value="1"/>
</dbReference>
<dbReference type="Gene3D" id="2.10.230.10">
    <property type="entry name" value="Heat shock protein DnaJ, cysteine-rich domain"/>
    <property type="match status" value="1"/>
</dbReference>
<name>A0ABU3NKT9_9CHLR</name>
<dbReference type="Proteomes" id="UP001254165">
    <property type="component" value="Unassembled WGS sequence"/>
</dbReference>
<sequence>MRIKAQPFIHYAPETCAFCSGNGAGRCRDGNTYDICPVCKGVGTVLVAQAPKKCAFCAGNGGGLCRDGYVYNVCPVCKGTGWAYVYEESVESEEA</sequence>
<reference evidence="1 2" key="1">
    <citation type="submission" date="2023-07" db="EMBL/GenBank/DDBJ databases">
        <title>Novel species of Thermanaerothrix with wide hydrolytic capabilities.</title>
        <authorList>
            <person name="Zayulina K.S."/>
            <person name="Podosokorskaya O.A."/>
            <person name="Elcheninov A.G."/>
        </authorList>
    </citation>
    <scope>NUCLEOTIDE SEQUENCE [LARGE SCALE GENOMIC DNA]</scope>
    <source>
        <strain evidence="1 2">4228-RoL</strain>
    </source>
</reference>
<comment type="caution">
    <text evidence="1">The sequence shown here is derived from an EMBL/GenBank/DDBJ whole genome shotgun (WGS) entry which is preliminary data.</text>
</comment>
<gene>
    <name evidence="1" type="ORF">QYE77_04240</name>
</gene>
<organism evidence="1 2">
    <name type="scientific">Thermanaerothrix solaris</name>
    <dbReference type="NCBI Taxonomy" id="3058434"/>
    <lineage>
        <taxon>Bacteria</taxon>
        <taxon>Bacillati</taxon>
        <taxon>Chloroflexota</taxon>
        <taxon>Anaerolineae</taxon>
        <taxon>Anaerolineales</taxon>
        <taxon>Anaerolineaceae</taxon>
        <taxon>Thermanaerothrix</taxon>
    </lineage>
</organism>
<evidence type="ECO:0008006" key="3">
    <source>
        <dbReference type="Google" id="ProtNLM"/>
    </source>
</evidence>
<evidence type="ECO:0000313" key="1">
    <source>
        <dbReference type="EMBL" id="MDT8897466.1"/>
    </source>
</evidence>
<evidence type="ECO:0000313" key="2">
    <source>
        <dbReference type="Proteomes" id="UP001254165"/>
    </source>
</evidence>
<protein>
    <recommendedName>
        <fullName evidence="3">CR-type domain-containing protein</fullName>
    </recommendedName>
</protein>
<dbReference type="EMBL" id="JAUHMF010000001">
    <property type="protein sequence ID" value="MDT8897466.1"/>
    <property type="molecule type" value="Genomic_DNA"/>
</dbReference>